<dbReference type="SMART" id="SM00388">
    <property type="entry name" value="HisKA"/>
    <property type="match status" value="1"/>
</dbReference>
<dbReference type="InterPro" id="IPR000014">
    <property type="entry name" value="PAS"/>
</dbReference>
<dbReference type="InterPro" id="IPR036890">
    <property type="entry name" value="HATPase_C_sf"/>
</dbReference>
<dbReference type="Gene3D" id="3.30.565.10">
    <property type="entry name" value="Histidine kinase-like ATPase, C-terminal domain"/>
    <property type="match status" value="1"/>
</dbReference>
<dbReference type="EC" id="2.7.13.3" evidence="2"/>
<evidence type="ECO:0000256" key="4">
    <source>
        <dbReference type="ARBA" id="ARBA00022777"/>
    </source>
</evidence>
<evidence type="ECO:0000259" key="7">
    <source>
        <dbReference type="PROSITE" id="PS50112"/>
    </source>
</evidence>
<dbReference type="InterPro" id="IPR003661">
    <property type="entry name" value="HisK_dim/P_dom"/>
</dbReference>
<evidence type="ECO:0000256" key="5">
    <source>
        <dbReference type="ARBA" id="ARBA00023012"/>
    </source>
</evidence>
<evidence type="ECO:0000259" key="6">
    <source>
        <dbReference type="PROSITE" id="PS50109"/>
    </source>
</evidence>
<dbReference type="PANTHER" id="PTHR43547:SF2">
    <property type="entry name" value="HYBRID SIGNAL TRANSDUCTION HISTIDINE KINASE C"/>
    <property type="match status" value="1"/>
</dbReference>
<dbReference type="PANTHER" id="PTHR43547">
    <property type="entry name" value="TWO-COMPONENT HISTIDINE KINASE"/>
    <property type="match status" value="1"/>
</dbReference>
<dbReference type="Pfam" id="PF08448">
    <property type="entry name" value="PAS_4"/>
    <property type="match status" value="1"/>
</dbReference>
<dbReference type="InterPro" id="IPR003594">
    <property type="entry name" value="HATPase_dom"/>
</dbReference>
<dbReference type="InterPro" id="IPR035965">
    <property type="entry name" value="PAS-like_dom_sf"/>
</dbReference>
<feature type="domain" description="Histidine kinase" evidence="6">
    <location>
        <begin position="146"/>
        <end position="368"/>
    </location>
</feature>
<dbReference type="InterPro" id="IPR004358">
    <property type="entry name" value="Sig_transdc_His_kin-like_C"/>
</dbReference>
<dbReference type="Gene3D" id="1.10.287.130">
    <property type="match status" value="1"/>
</dbReference>
<dbReference type="AlphaFoldDB" id="A0A5P3XJC6"/>
<evidence type="ECO:0000256" key="1">
    <source>
        <dbReference type="ARBA" id="ARBA00000085"/>
    </source>
</evidence>
<dbReference type="SUPFAM" id="SSF47384">
    <property type="entry name" value="Homodimeric domain of signal transducing histidine kinase"/>
    <property type="match status" value="1"/>
</dbReference>
<organism evidence="9 10">
    <name type="scientific">Paraclostridium bifermentans</name>
    <name type="common">Clostridium bifermentans</name>
    <dbReference type="NCBI Taxonomy" id="1490"/>
    <lineage>
        <taxon>Bacteria</taxon>
        <taxon>Bacillati</taxon>
        <taxon>Bacillota</taxon>
        <taxon>Clostridia</taxon>
        <taxon>Peptostreptococcales</taxon>
        <taxon>Peptostreptococcaceae</taxon>
        <taxon>Paraclostridium</taxon>
    </lineage>
</organism>
<dbReference type="GO" id="GO:0000155">
    <property type="term" value="F:phosphorelay sensor kinase activity"/>
    <property type="evidence" value="ECO:0007669"/>
    <property type="project" value="InterPro"/>
</dbReference>
<keyword evidence="5" id="KW-0902">Two-component regulatory system</keyword>
<dbReference type="PROSITE" id="PS50112">
    <property type="entry name" value="PAS"/>
    <property type="match status" value="1"/>
</dbReference>
<feature type="domain" description="PAS" evidence="7">
    <location>
        <begin position="21"/>
        <end position="91"/>
    </location>
</feature>
<dbReference type="EMBL" id="CP032452">
    <property type="protein sequence ID" value="QEZ70416.1"/>
    <property type="molecule type" value="Genomic_DNA"/>
</dbReference>
<evidence type="ECO:0000256" key="2">
    <source>
        <dbReference type="ARBA" id="ARBA00012438"/>
    </source>
</evidence>
<accession>A0A5P3XJC6</accession>
<dbReference type="SUPFAM" id="SSF55874">
    <property type="entry name" value="ATPase domain of HSP90 chaperone/DNA topoisomerase II/histidine kinase"/>
    <property type="match status" value="1"/>
</dbReference>
<evidence type="ECO:0000313" key="9">
    <source>
        <dbReference type="EMBL" id="QEZ70416.1"/>
    </source>
</evidence>
<evidence type="ECO:0000256" key="3">
    <source>
        <dbReference type="ARBA" id="ARBA00022553"/>
    </source>
</evidence>
<protein>
    <recommendedName>
        <fullName evidence="2">histidine kinase</fullName>
        <ecNumber evidence="2">2.7.13.3</ecNumber>
    </recommendedName>
</protein>
<gene>
    <name evidence="9" type="ORF">D4A35_16485</name>
</gene>
<comment type="catalytic activity">
    <reaction evidence="1">
        <text>ATP + protein L-histidine = ADP + protein N-phospho-L-histidine.</text>
        <dbReference type="EC" id="2.7.13.3"/>
    </reaction>
</comment>
<dbReference type="SMART" id="SM00387">
    <property type="entry name" value="HATPase_c"/>
    <property type="match status" value="1"/>
</dbReference>
<dbReference type="Proteomes" id="UP000326961">
    <property type="component" value="Chromosome"/>
</dbReference>
<dbReference type="PROSITE" id="PS50109">
    <property type="entry name" value="HIS_KIN"/>
    <property type="match status" value="1"/>
</dbReference>
<keyword evidence="4" id="KW-0418">Kinase</keyword>
<dbReference type="CDD" id="cd00082">
    <property type="entry name" value="HisKA"/>
    <property type="match status" value="1"/>
</dbReference>
<feature type="domain" description="PAC" evidence="8">
    <location>
        <begin position="86"/>
        <end position="138"/>
    </location>
</feature>
<sequence length="395" mass="45238">MVKMNHNLAENKSDLGFALGESVLNAVFYKDLKGIYIYCNREFCNCLGLTSNQIIGKTDKDIYRHNKQSKIFEEKDKEVITYKSKRIYQTEIEMQNQKRKHIEITKTPMLDSKNQVCGIVGMVRDITNTAYIYEEIEKLKSDFFSNLYHELGTPINAITSSLQLLSFNIDSMRKVDVDEIKYISDIIKKNSFRLLKLTNNLVYVTKLDSNEIKCNFKMGDIVYFVENICIKTALFCEEKGISLIFDTNEEEHIGEFDENIIEKILLNLLSNAIKYNKKNGQIDVVLTCEEDYITIKVKDDGVGIPNRYTKCIFEKLSYVDDRLVKLNEGSGLGLYITNSLVNIYGGDIDVNTSLDEGSEFIVKLPFKNGNSKDKVSTPCVISGFDPMSIEFSDIY</sequence>
<dbReference type="InterPro" id="IPR000700">
    <property type="entry name" value="PAS-assoc_C"/>
</dbReference>
<evidence type="ECO:0000313" key="10">
    <source>
        <dbReference type="Proteomes" id="UP000326961"/>
    </source>
</evidence>
<dbReference type="Pfam" id="PF00512">
    <property type="entry name" value="HisKA"/>
    <property type="match status" value="1"/>
</dbReference>
<dbReference type="Gene3D" id="3.30.450.20">
    <property type="entry name" value="PAS domain"/>
    <property type="match status" value="1"/>
</dbReference>
<dbReference type="PRINTS" id="PR00344">
    <property type="entry name" value="BCTRLSENSOR"/>
</dbReference>
<dbReference type="NCBIfam" id="TIGR00229">
    <property type="entry name" value="sensory_box"/>
    <property type="match status" value="1"/>
</dbReference>
<proteinExistence type="predicted"/>
<keyword evidence="4" id="KW-0808">Transferase</keyword>
<dbReference type="InterPro" id="IPR013656">
    <property type="entry name" value="PAS_4"/>
</dbReference>
<keyword evidence="3" id="KW-0597">Phosphoprotein</keyword>
<dbReference type="InterPro" id="IPR036097">
    <property type="entry name" value="HisK_dim/P_sf"/>
</dbReference>
<dbReference type="InterPro" id="IPR005467">
    <property type="entry name" value="His_kinase_dom"/>
</dbReference>
<reference evidence="9 10" key="1">
    <citation type="submission" date="2018-09" db="EMBL/GenBank/DDBJ databases">
        <title>A clostridial neurotoxin that targets Anopheles mosquitoes.</title>
        <authorList>
            <person name="Contreras E."/>
            <person name="Masuyer G."/>
            <person name="Qureshi N."/>
            <person name="Chawla S."/>
            <person name="Lim H.L."/>
            <person name="Chen J."/>
            <person name="Stenmark P."/>
            <person name="Gill S."/>
        </authorList>
    </citation>
    <scope>NUCLEOTIDE SEQUENCE [LARGE SCALE GENOMIC DNA]</scope>
    <source>
        <strain evidence="9 10">Cbm</strain>
    </source>
</reference>
<dbReference type="PROSITE" id="PS50113">
    <property type="entry name" value="PAC"/>
    <property type="match status" value="1"/>
</dbReference>
<dbReference type="CDD" id="cd00075">
    <property type="entry name" value="HATPase"/>
    <property type="match status" value="1"/>
</dbReference>
<dbReference type="Pfam" id="PF02518">
    <property type="entry name" value="HATPase_c"/>
    <property type="match status" value="1"/>
</dbReference>
<name>A0A5P3XJC6_PARBF</name>
<evidence type="ECO:0000259" key="8">
    <source>
        <dbReference type="PROSITE" id="PS50113"/>
    </source>
</evidence>
<dbReference type="CDD" id="cd00130">
    <property type="entry name" value="PAS"/>
    <property type="match status" value="1"/>
</dbReference>
<dbReference type="SUPFAM" id="SSF55785">
    <property type="entry name" value="PYP-like sensor domain (PAS domain)"/>
    <property type="match status" value="1"/>
</dbReference>